<name>Q7Z1H5_APLCA</name>
<dbReference type="InterPro" id="IPR001320">
    <property type="entry name" value="Iontro_rcpt_C"/>
</dbReference>
<feature type="binding site" evidence="15">
    <location>
        <position position="537"/>
    </location>
    <ligand>
        <name>L-glutamate</name>
        <dbReference type="ChEBI" id="CHEBI:29985"/>
    </ligand>
</feature>
<dbReference type="InterPro" id="IPR001828">
    <property type="entry name" value="ANF_lig-bd_rcpt"/>
</dbReference>
<evidence type="ECO:0000259" key="20">
    <source>
        <dbReference type="SMART" id="SM00079"/>
    </source>
</evidence>
<dbReference type="SUPFAM" id="SSF53850">
    <property type="entry name" value="Periplasmic binding protein-like II"/>
    <property type="match status" value="1"/>
</dbReference>
<dbReference type="PRINTS" id="PR00177">
    <property type="entry name" value="NMDARECEPTOR"/>
</dbReference>
<feature type="site" description="Crucial to convey clamshell closure to channel opening" evidence="16">
    <location>
        <position position="686"/>
    </location>
</feature>
<organism evidence="22">
    <name type="scientific">Aplysia californica</name>
    <name type="common">California sea hare</name>
    <dbReference type="NCBI Taxonomy" id="6500"/>
    <lineage>
        <taxon>Eukaryota</taxon>
        <taxon>Metazoa</taxon>
        <taxon>Spiralia</taxon>
        <taxon>Lophotrochozoa</taxon>
        <taxon>Mollusca</taxon>
        <taxon>Gastropoda</taxon>
        <taxon>Heterobranchia</taxon>
        <taxon>Euthyneura</taxon>
        <taxon>Tectipleura</taxon>
        <taxon>Aplysiida</taxon>
        <taxon>Aplysioidea</taxon>
        <taxon>Aplysiidae</taxon>
        <taxon>Aplysia</taxon>
    </lineage>
</organism>
<dbReference type="InterPro" id="IPR001508">
    <property type="entry name" value="Iono_Glu_rcpt_met"/>
</dbReference>
<dbReference type="RefSeq" id="NP_001191541.1">
    <property type="nucleotide sequence ID" value="NM_001204612.1"/>
</dbReference>
<feature type="binding site" evidence="15">
    <location>
        <position position="758"/>
    </location>
    <ligand>
        <name>L-glutamate</name>
        <dbReference type="ChEBI" id="CHEBI:29985"/>
    </ligand>
</feature>
<evidence type="ECO:0000256" key="14">
    <source>
        <dbReference type="ARBA" id="ARBA00034104"/>
    </source>
</evidence>
<evidence type="ECO:0000256" key="18">
    <source>
        <dbReference type="SAM" id="Phobius"/>
    </source>
</evidence>
<evidence type="ECO:0000313" key="23">
    <source>
        <dbReference type="Proteomes" id="UP000694888"/>
    </source>
</evidence>
<dbReference type="PANTHER" id="PTHR18966">
    <property type="entry name" value="IONOTROPIC GLUTAMATE RECEPTOR"/>
    <property type="match status" value="1"/>
</dbReference>
<keyword evidence="5 18" id="KW-1133">Transmembrane helix</keyword>
<keyword evidence="3 18" id="KW-0812">Transmembrane</keyword>
<feature type="chain" id="PRO_5004298500" evidence="19 24">
    <location>
        <begin position="28"/>
        <end position="903"/>
    </location>
</feature>
<sequence length="903" mass="102160">MFKPRRLWSQLWGLQGMYLCFFLHSQATGSSYPNHGHIPIGTLFNMDAEPVSRSALMYAISTNNELRKGGKGITFNMLSDDVDIDSNFAVTSKLCAQMSSGIFVMYGSTSQSTFKTLQAYSAKFNMPFITPDLSGTIHKEHQPQMLFAKPVYADAIVDLVKGLNWRRLDYVYDNSEGLLRVQHVYDRLKREQYGIEIGFRRIEQVESAHEDLRRLDYLDREKMRNIVLDLSSLNAYAALLRQIPEVGMNRHGYNYILGTLDMLSLDVSRFLHGGVKVYGFQLVDVSRRQVQTFLEEWQELEPGIWPGAGTNLLQTDAALSVDMLHTIRAALTAMIKEQRDVFHYVFRRGKMYNMNKTIGIQCNSNPPLPWMHGEQIYRALKQVDFDGLTGHIQFDEFGQRANYSLDIITAGLDTGLAKIGKWHSRYGLLDNDQDLPVDPIYPQQNYTEWRKVVTTILEPPFLMLRGNVEEDGSPLIGNGRYEGYAKDLAMEIEKRLDIDYILDPVTDGEYGREVENGSWTGMIGQLVSGKADLAIGPLTITAARERVVDFTKPFMDIGISIMTLKPERQKAGLFSFMEPFSLSLWVSIVIAYVTISLTIFIVSRFSPYEMKEHAPYLDHFRYNFTLCNSFWFAMGALMLQGSDLCPRSIAGRIIGGVWWFFVLIIISSYTANLAAFLTVERMLQPVQSADDLVKQAEISYGILETGATRVFFEESNVTTYKMMWSYMSSASPPVMVSSLQQGVHRVQNSGGKYVFLLESSTNEYINNRLPCNTVKVGPNLNLEGFGIATPHGSDLKESVNYVTLKLKEDGTLHKMKQTWWEEKGECGVDTGNKESKKRSLSLNNVAGVFLLLIAGLVVAIGTGLIEAHYIKTQYLKYVSTLDSRCLQHEYSNGNGILNKYIQS</sequence>
<evidence type="ECO:0000256" key="12">
    <source>
        <dbReference type="ARBA" id="ARBA00023286"/>
    </source>
</evidence>
<dbReference type="OrthoDB" id="5984008at2759"/>
<feature type="transmembrane region" description="Helical" evidence="18">
    <location>
        <begin position="845"/>
        <end position="865"/>
    </location>
</feature>
<dbReference type="InterPro" id="IPR028082">
    <property type="entry name" value="Peripla_BP_I"/>
</dbReference>
<keyword evidence="10" id="KW-0325">Glycoprotein</keyword>
<dbReference type="Pfam" id="PF10613">
    <property type="entry name" value="Lig_chan-Glu_bd"/>
    <property type="match status" value="1"/>
</dbReference>
<evidence type="ECO:0000256" key="2">
    <source>
        <dbReference type="ARBA" id="ARBA00022475"/>
    </source>
</evidence>
<dbReference type="Pfam" id="PF00060">
    <property type="entry name" value="Lig_chan"/>
    <property type="match status" value="1"/>
</dbReference>
<evidence type="ECO:0000256" key="5">
    <source>
        <dbReference type="ARBA" id="ARBA00022989"/>
    </source>
</evidence>
<keyword evidence="13" id="KW-0407">Ion channel</keyword>
<feature type="binding site" evidence="15">
    <location>
        <position position="544"/>
    </location>
    <ligand>
        <name>L-glutamate</name>
        <dbReference type="ChEBI" id="CHEBI:29985"/>
    </ligand>
</feature>
<evidence type="ECO:0000256" key="15">
    <source>
        <dbReference type="PIRSR" id="PIRSR601508-1"/>
    </source>
</evidence>
<evidence type="ECO:0000256" key="6">
    <source>
        <dbReference type="ARBA" id="ARBA00023018"/>
    </source>
</evidence>
<feature type="signal peptide" evidence="19 24">
    <location>
        <begin position="1"/>
        <end position="27"/>
    </location>
</feature>
<proteinExistence type="evidence at transcript level"/>
<dbReference type="SMART" id="SM00079">
    <property type="entry name" value="PBPe"/>
    <property type="match status" value="1"/>
</dbReference>
<feature type="transmembrane region" description="Helical" evidence="18">
    <location>
        <begin position="622"/>
        <end position="641"/>
    </location>
</feature>
<feature type="binding site" evidence="15">
    <location>
        <position position="539"/>
    </location>
    <ligand>
        <name>L-glutamate</name>
        <dbReference type="ChEBI" id="CHEBI:29985"/>
    </ligand>
</feature>
<dbReference type="GO" id="GO:0038023">
    <property type="term" value="F:signaling receptor activity"/>
    <property type="evidence" value="ECO:0007669"/>
    <property type="project" value="InterPro"/>
</dbReference>
<evidence type="ECO:0000256" key="13">
    <source>
        <dbReference type="ARBA" id="ARBA00023303"/>
    </source>
</evidence>
<dbReference type="CDD" id="cd06380">
    <property type="entry name" value="PBP1_iGluR_AMPA"/>
    <property type="match status" value="1"/>
</dbReference>
<dbReference type="Gene3D" id="1.10.287.70">
    <property type="match status" value="1"/>
</dbReference>
<dbReference type="Gene3D" id="3.40.190.10">
    <property type="entry name" value="Periplasmic binding protein-like II"/>
    <property type="match status" value="2"/>
</dbReference>
<evidence type="ECO:0000256" key="10">
    <source>
        <dbReference type="ARBA" id="ARBA00023180"/>
    </source>
</evidence>
<keyword evidence="17" id="KW-1015">Disulfide bond</keyword>
<keyword evidence="23" id="KW-1185">Reference proteome</keyword>
<feature type="domain" description="Ionotropic glutamate receptor C-terminal" evidence="20">
    <location>
        <begin position="450"/>
        <end position="822"/>
    </location>
</feature>
<protein>
    <submittedName>
        <fullName evidence="22 24">Glutamate receptor subunit protein GluR5</fullName>
    </submittedName>
</protein>
<evidence type="ECO:0000313" key="22">
    <source>
        <dbReference type="EMBL" id="AAP41207.1"/>
    </source>
</evidence>
<gene>
    <name evidence="24" type="primary">LOC100533314</name>
</gene>
<comment type="subcellular location">
    <subcellularLocation>
        <location evidence="14">Postsynaptic cell membrane</location>
        <topology evidence="14">Multi-pass membrane protein</topology>
    </subcellularLocation>
</comment>
<keyword evidence="9 22" id="KW-0675">Receptor</keyword>
<dbReference type="InterPro" id="IPR019594">
    <property type="entry name" value="Glu/Gly-bd"/>
</dbReference>
<dbReference type="GO" id="GO:0015276">
    <property type="term" value="F:ligand-gated monoatomic ion channel activity"/>
    <property type="evidence" value="ECO:0007669"/>
    <property type="project" value="InterPro"/>
</dbReference>
<dbReference type="SUPFAM" id="SSF53822">
    <property type="entry name" value="Periplasmic binding protein-like I"/>
    <property type="match status" value="1"/>
</dbReference>
<keyword evidence="7" id="KW-0406">Ion transport</keyword>
<reference evidence="24" key="2">
    <citation type="submission" date="2025-05" db="UniProtKB">
        <authorList>
            <consortium name="RefSeq"/>
        </authorList>
    </citation>
    <scope>IDENTIFICATION</scope>
</reference>
<dbReference type="FunFam" id="1.10.287.70:FF:000010">
    <property type="entry name" value="Putative glutamate receptor ionotropic kainate 1"/>
    <property type="match status" value="1"/>
</dbReference>
<evidence type="ECO:0000256" key="1">
    <source>
        <dbReference type="ARBA" id="ARBA00022448"/>
    </source>
</evidence>
<feature type="domain" description="Ionotropic glutamate receptor L-glutamate and glycine-binding" evidence="21">
    <location>
        <begin position="460"/>
        <end position="528"/>
    </location>
</feature>
<evidence type="ECO:0000256" key="17">
    <source>
        <dbReference type="PIRSR" id="PIRSR601508-3"/>
    </source>
</evidence>
<evidence type="ECO:0000256" key="7">
    <source>
        <dbReference type="ARBA" id="ARBA00023065"/>
    </source>
</evidence>
<dbReference type="FunFam" id="3.40.190.10:FF:000060">
    <property type="entry name" value="Glutamate receptor ionotropic, kainate 1"/>
    <property type="match status" value="1"/>
</dbReference>
<accession>Q7Z1H5</accession>
<evidence type="ECO:0000256" key="19">
    <source>
        <dbReference type="SAM" id="SignalP"/>
    </source>
</evidence>
<evidence type="ECO:0000256" key="3">
    <source>
        <dbReference type="ARBA" id="ARBA00022692"/>
    </source>
</evidence>
<dbReference type="SMART" id="SM00918">
    <property type="entry name" value="Lig_chan-Glu_bd"/>
    <property type="match status" value="1"/>
</dbReference>
<keyword evidence="11" id="KW-0628">Postsynaptic cell membrane</keyword>
<evidence type="ECO:0000256" key="11">
    <source>
        <dbReference type="ARBA" id="ARBA00023257"/>
    </source>
</evidence>
<dbReference type="Pfam" id="PF01094">
    <property type="entry name" value="ANF_receptor"/>
    <property type="match status" value="1"/>
</dbReference>
<keyword evidence="8 18" id="KW-0472">Membrane</keyword>
<feature type="transmembrane region" description="Helical" evidence="18">
    <location>
        <begin position="653"/>
        <end position="677"/>
    </location>
</feature>
<feature type="site" description="Interaction with the cone snail toxin Con-ikot-ikot" evidence="16">
    <location>
        <position position="805"/>
    </location>
</feature>
<evidence type="ECO:0000256" key="9">
    <source>
        <dbReference type="ARBA" id="ARBA00023170"/>
    </source>
</evidence>
<evidence type="ECO:0000259" key="21">
    <source>
        <dbReference type="SMART" id="SM00918"/>
    </source>
</evidence>
<dbReference type="EMBL" id="AY289943">
    <property type="protein sequence ID" value="AAP41207.1"/>
    <property type="molecule type" value="mRNA"/>
</dbReference>
<feature type="transmembrane region" description="Helical" evidence="18">
    <location>
        <begin position="582"/>
        <end position="602"/>
    </location>
</feature>
<keyword evidence="2" id="KW-1003">Cell membrane</keyword>
<evidence type="ECO:0000256" key="16">
    <source>
        <dbReference type="PIRSR" id="PIRSR601508-2"/>
    </source>
</evidence>
<evidence type="ECO:0000313" key="24">
    <source>
        <dbReference type="RefSeq" id="NP_001191541.1"/>
    </source>
</evidence>
<feature type="disulfide bond" evidence="17">
    <location>
        <begin position="771"/>
        <end position="826"/>
    </location>
</feature>
<keyword evidence="6" id="KW-0770">Synapse</keyword>
<dbReference type="FunFam" id="3.40.190.10:FF:000024">
    <property type="entry name" value="Glutamate receptor, ionotropic, delta 1"/>
    <property type="match status" value="1"/>
</dbReference>
<keyword evidence="12" id="KW-1071">Ligand-gated ion channel</keyword>
<dbReference type="Gene3D" id="3.40.50.2300">
    <property type="match status" value="2"/>
</dbReference>
<dbReference type="GO" id="GO:0045211">
    <property type="term" value="C:postsynaptic membrane"/>
    <property type="evidence" value="ECO:0007669"/>
    <property type="project" value="UniProtKB-SubCell"/>
</dbReference>
<keyword evidence="4 19" id="KW-0732">Signal</keyword>
<dbReference type="AlphaFoldDB" id="Q7Z1H5"/>
<dbReference type="Proteomes" id="UP000694888">
    <property type="component" value="Unplaced"/>
</dbReference>
<dbReference type="GeneID" id="100533314"/>
<feature type="binding site" evidence="15">
    <location>
        <position position="708"/>
    </location>
    <ligand>
        <name>L-glutamate</name>
        <dbReference type="ChEBI" id="CHEBI:29985"/>
    </ligand>
</feature>
<dbReference type="InterPro" id="IPR015683">
    <property type="entry name" value="Ionotropic_Glu_rcpt"/>
</dbReference>
<keyword evidence="1" id="KW-0813">Transport</keyword>
<evidence type="ECO:0000256" key="8">
    <source>
        <dbReference type="ARBA" id="ARBA00023136"/>
    </source>
</evidence>
<evidence type="ECO:0000256" key="4">
    <source>
        <dbReference type="ARBA" id="ARBA00022729"/>
    </source>
</evidence>
<reference evidence="22" key="1">
    <citation type="submission" date="2003-05" db="EMBL/GenBank/DDBJ databases">
        <title>Molecular cloning and characterization of Aplysia californica glutamate receptor subunit genes.</title>
        <authorList>
            <person name="Boulter J."/>
            <person name="Chun S."/>
            <person name="Martin K."/>
            <person name="Glanzman D."/>
        </authorList>
    </citation>
    <scope>NUCLEOTIDE SEQUENCE</scope>
</reference>